<dbReference type="Gramene" id="PAN18516">
    <property type="protein sequence ID" value="PAN18516"/>
    <property type="gene ID" value="PAHAL_3G203800"/>
</dbReference>
<gene>
    <name evidence="2" type="ORF">PAHAL_3G203800</name>
</gene>
<evidence type="ECO:0000256" key="1">
    <source>
        <dbReference type="SAM" id="MobiDB-lite"/>
    </source>
</evidence>
<protein>
    <submittedName>
        <fullName evidence="2">Uncharacterized protein</fullName>
    </submittedName>
</protein>
<reference evidence="2" key="1">
    <citation type="submission" date="2018-04" db="EMBL/GenBank/DDBJ databases">
        <title>WGS assembly of Panicum hallii.</title>
        <authorList>
            <person name="Lovell J."/>
            <person name="Jenkins J."/>
            <person name="Lowry D."/>
            <person name="Mamidi S."/>
            <person name="Sreedasyam A."/>
            <person name="Weng X."/>
            <person name="Barry K."/>
            <person name="Bonette J."/>
            <person name="Campitelli B."/>
            <person name="Daum C."/>
            <person name="Gordon S."/>
            <person name="Gould B."/>
            <person name="Lipzen A."/>
            <person name="Macqueen A."/>
            <person name="Palacio-Mejia J."/>
            <person name="Plott C."/>
            <person name="Shakirov E."/>
            <person name="Shu S."/>
            <person name="Yoshinaga Y."/>
            <person name="Zane M."/>
            <person name="Rokhsar D."/>
            <person name="Grimwood J."/>
            <person name="Schmutz J."/>
            <person name="Juenger T."/>
        </authorList>
    </citation>
    <scope>NUCLEOTIDE SEQUENCE [LARGE SCALE GENOMIC DNA]</scope>
    <source>
        <strain evidence="2">FIL2</strain>
    </source>
</reference>
<name>A0A2S3HAA0_9POAL</name>
<dbReference type="Proteomes" id="UP000243499">
    <property type="component" value="Chromosome 3"/>
</dbReference>
<sequence>MNHRSKREVAPLPQTSSGSADAPGCIYNTILVEWSYATNQLVWLCTCRSWQMLLLVVLRAVICCQEAYIV</sequence>
<proteinExistence type="predicted"/>
<dbReference type="AlphaFoldDB" id="A0A2S3HAA0"/>
<dbReference type="EMBL" id="CM008048">
    <property type="protein sequence ID" value="PAN18516.2"/>
    <property type="molecule type" value="Genomic_DNA"/>
</dbReference>
<evidence type="ECO:0000313" key="2">
    <source>
        <dbReference type="EMBL" id="PAN18516.2"/>
    </source>
</evidence>
<accession>A0A2S3HAA0</accession>
<feature type="region of interest" description="Disordered" evidence="1">
    <location>
        <begin position="1"/>
        <end position="21"/>
    </location>
</feature>
<organism evidence="2">
    <name type="scientific">Panicum hallii</name>
    <dbReference type="NCBI Taxonomy" id="206008"/>
    <lineage>
        <taxon>Eukaryota</taxon>
        <taxon>Viridiplantae</taxon>
        <taxon>Streptophyta</taxon>
        <taxon>Embryophyta</taxon>
        <taxon>Tracheophyta</taxon>
        <taxon>Spermatophyta</taxon>
        <taxon>Magnoliopsida</taxon>
        <taxon>Liliopsida</taxon>
        <taxon>Poales</taxon>
        <taxon>Poaceae</taxon>
        <taxon>PACMAD clade</taxon>
        <taxon>Panicoideae</taxon>
        <taxon>Panicodae</taxon>
        <taxon>Paniceae</taxon>
        <taxon>Panicinae</taxon>
        <taxon>Panicum</taxon>
        <taxon>Panicum sect. Panicum</taxon>
    </lineage>
</organism>